<dbReference type="GO" id="GO:0042744">
    <property type="term" value="P:hydrogen peroxide catabolic process"/>
    <property type="evidence" value="ECO:0007669"/>
    <property type="project" value="TreeGrafter"/>
</dbReference>
<dbReference type="Proteomes" id="UP000269721">
    <property type="component" value="Unassembled WGS sequence"/>
</dbReference>
<dbReference type="PROSITE" id="PS50873">
    <property type="entry name" value="PEROXIDASE_4"/>
    <property type="match status" value="1"/>
</dbReference>
<keyword evidence="5 8" id="KW-0560">Oxidoreductase</keyword>
<evidence type="ECO:0000256" key="3">
    <source>
        <dbReference type="ARBA" id="ARBA00022559"/>
    </source>
</evidence>
<comment type="similarity">
    <text evidence="2">Belongs to the peroxidase family. Cytochrome c peroxidase subfamily.</text>
</comment>
<reference evidence="12" key="1">
    <citation type="journal article" date="2018" name="Nat. Microbiol.">
        <title>Leveraging single-cell genomics to expand the fungal tree of life.</title>
        <authorList>
            <person name="Ahrendt S.R."/>
            <person name="Quandt C.A."/>
            <person name="Ciobanu D."/>
            <person name="Clum A."/>
            <person name="Salamov A."/>
            <person name="Andreopoulos B."/>
            <person name="Cheng J.F."/>
            <person name="Woyke T."/>
            <person name="Pelin A."/>
            <person name="Henrissat B."/>
            <person name="Reynolds N.K."/>
            <person name="Benny G.L."/>
            <person name="Smith M.E."/>
            <person name="James T.Y."/>
            <person name="Grigoriev I.V."/>
        </authorList>
    </citation>
    <scope>NUCLEOTIDE SEQUENCE [LARGE SCALE GENOMIC DNA]</scope>
</reference>
<evidence type="ECO:0000256" key="2">
    <source>
        <dbReference type="ARBA" id="ARBA00005997"/>
    </source>
</evidence>
<sequence length="272" mass="29217">MAHNFFPGSLGIDSAGTSITYPDAMNLAGITTISACGGPEITFGSGFNVFGSDPTGLLPLASDSPQHTVGNMDRMGFTPEQIVAIVTGSHTLGGVHAANSPNLTTEDFAPFDSTPTVFDNNVFKQTLAGNCRIPFDCFLAQNETYRPFVERFAANQTAFFESYVQAFNFMMLFNENIFLGGKIRHNLNLAPLTPPTTTCPESLSERKDCGFVGIHQPQCEAKGCCWSPVSPNPKNIPWCFFKTSTEQQASAAAPAPAPALAKREKRGCPFAV</sequence>
<keyword evidence="4" id="KW-0408">Iron</keyword>
<evidence type="ECO:0000313" key="12">
    <source>
        <dbReference type="Proteomes" id="UP000269721"/>
    </source>
</evidence>
<dbReference type="PANTHER" id="PTHR31356:SF66">
    <property type="entry name" value="CATALASE-PEROXIDASE"/>
    <property type="match status" value="1"/>
</dbReference>
<accession>A0A4P9W5T0</accession>
<comment type="caution">
    <text evidence="7">Lacks conserved residue(s) required for the propagation of feature annotation.</text>
</comment>
<evidence type="ECO:0000256" key="6">
    <source>
        <dbReference type="ARBA" id="ARBA00023157"/>
    </source>
</evidence>
<keyword evidence="4" id="KW-0479">Metal-binding</keyword>
<keyword evidence="6 7" id="KW-1015">Disulfide bond</keyword>
<dbReference type="InterPro" id="IPR000519">
    <property type="entry name" value="P_trefoil_dom"/>
</dbReference>
<evidence type="ECO:0000313" key="11">
    <source>
        <dbReference type="EMBL" id="RKO86268.1"/>
    </source>
</evidence>
<evidence type="ECO:0000256" key="1">
    <source>
        <dbReference type="ARBA" id="ARBA00003917"/>
    </source>
</evidence>
<keyword evidence="3 8" id="KW-0575">Peroxidase</keyword>
<comment type="function">
    <text evidence="1">Destroys radicals which are normally produced within the cells and which are toxic to biological systems.</text>
</comment>
<dbReference type="PRINTS" id="PR00458">
    <property type="entry name" value="PEROXIDASE"/>
</dbReference>
<dbReference type="SUPFAM" id="SSF48113">
    <property type="entry name" value="Heme-dependent peroxidases"/>
    <property type="match status" value="1"/>
</dbReference>
<evidence type="ECO:0000256" key="5">
    <source>
        <dbReference type="ARBA" id="ARBA00023002"/>
    </source>
</evidence>
<protein>
    <recommendedName>
        <fullName evidence="8">Peroxidase</fullName>
        <ecNumber evidence="8">1.11.1.-</ecNumber>
    </recommendedName>
</protein>
<dbReference type="Gene3D" id="1.10.420.10">
    <property type="entry name" value="Peroxidase, domain 2"/>
    <property type="match status" value="1"/>
</dbReference>
<dbReference type="OrthoDB" id="2114378at2759"/>
<dbReference type="SMART" id="SM00018">
    <property type="entry name" value="PD"/>
    <property type="match status" value="1"/>
</dbReference>
<dbReference type="Gene3D" id="4.10.110.10">
    <property type="entry name" value="Spasmolytic Protein, domain 1"/>
    <property type="match status" value="1"/>
</dbReference>
<keyword evidence="12" id="KW-1185">Reference proteome</keyword>
<evidence type="ECO:0000256" key="7">
    <source>
        <dbReference type="PROSITE-ProRule" id="PRU00779"/>
    </source>
</evidence>
<dbReference type="GO" id="GO:0000302">
    <property type="term" value="P:response to reactive oxygen species"/>
    <property type="evidence" value="ECO:0007669"/>
    <property type="project" value="TreeGrafter"/>
</dbReference>
<dbReference type="InterPro" id="IPR002207">
    <property type="entry name" value="Peroxidase_I"/>
</dbReference>
<dbReference type="GO" id="GO:0034599">
    <property type="term" value="P:cellular response to oxidative stress"/>
    <property type="evidence" value="ECO:0007669"/>
    <property type="project" value="InterPro"/>
</dbReference>
<dbReference type="CDD" id="cd00111">
    <property type="entry name" value="Trefoil"/>
    <property type="match status" value="1"/>
</dbReference>
<feature type="disulfide bond" evidence="7">
    <location>
        <begin position="209"/>
        <end position="224"/>
    </location>
</feature>
<dbReference type="EMBL" id="KZ998344">
    <property type="protein sequence ID" value="RKO86268.1"/>
    <property type="molecule type" value="Genomic_DNA"/>
</dbReference>
<dbReference type="GO" id="GO:0020037">
    <property type="term" value="F:heme binding"/>
    <property type="evidence" value="ECO:0007669"/>
    <property type="project" value="UniProtKB-UniRule"/>
</dbReference>
<dbReference type="AlphaFoldDB" id="A0A4P9W5T0"/>
<dbReference type="InterPro" id="IPR044831">
    <property type="entry name" value="Ccp1-like"/>
</dbReference>
<dbReference type="PRINTS" id="PR00459">
    <property type="entry name" value="ASPEROXIDASE"/>
</dbReference>
<evidence type="ECO:0000256" key="8">
    <source>
        <dbReference type="RuleBase" id="RU363051"/>
    </source>
</evidence>
<keyword evidence="4" id="KW-0349">Heme</keyword>
<dbReference type="Pfam" id="PF00141">
    <property type="entry name" value="peroxidase"/>
    <property type="match status" value="1"/>
</dbReference>
<dbReference type="InterPro" id="IPR002016">
    <property type="entry name" value="Haem_peroxidase"/>
</dbReference>
<dbReference type="InterPro" id="IPR010255">
    <property type="entry name" value="Haem_peroxidase_sf"/>
</dbReference>
<feature type="domain" description="Plant heme peroxidase family profile" evidence="9">
    <location>
        <begin position="19"/>
        <end position="191"/>
    </location>
</feature>
<organism evidence="11 12">
    <name type="scientific">Blyttiomyces helicus</name>
    <dbReference type="NCBI Taxonomy" id="388810"/>
    <lineage>
        <taxon>Eukaryota</taxon>
        <taxon>Fungi</taxon>
        <taxon>Fungi incertae sedis</taxon>
        <taxon>Chytridiomycota</taxon>
        <taxon>Chytridiomycota incertae sedis</taxon>
        <taxon>Chytridiomycetes</taxon>
        <taxon>Chytridiomycetes incertae sedis</taxon>
        <taxon>Blyttiomyces</taxon>
    </lineage>
</organism>
<dbReference type="GO" id="GO:0004601">
    <property type="term" value="F:peroxidase activity"/>
    <property type="evidence" value="ECO:0007669"/>
    <property type="project" value="UniProtKB-KW"/>
</dbReference>
<proteinExistence type="inferred from homology"/>
<gene>
    <name evidence="11" type="ORF">BDK51DRAFT_39372</name>
</gene>
<dbReference type="SUPFAM" id="SSF57492">
    <property type="entry name" value="Trefoil"/>
    <property type="match status" value="1"/>
</dbReference>
<evidence type="ECO:0000256" key="4">
    <source>
        <dbReference type="ARBA" id="ARBA00022617"/>
    </source>
</evidence>
<feature type="domain" description="P-type" evidence="10">
    <location>
        <begin position="197"/>
        <end position="243"/>
    </location>
</feature>
<dbReference type="PROSITE" id="PS51448">
    <property type="entry name" value="P_TREFOIL_2"/>
    <property type="match status" value="1"/>
</dbReference>
<feature type="disulfide bond" evidence="7">
    <location>
        <begin position="199"/>
        <end position="225"/>
    </location>
</feature>
<dbReference type="Pfam" id="PF00088">
    <property type="entry name" value="Trefoil"/>
    <property type="match status" value="1"/>
</dbReference>
<evidence type="ECO:0000259" key="10">
    <source>
        <dbReference type="PROSITE" id="PS51448"/>
    </source>
</evidence>
<name>A0A4P9W5T0_9FUNG</name>
<dbReference type="GO" id="GO:0046872">
    <property type="term" value="F:metal ion binding"/>
    <property type="evidence" value="ECO:0007669"/>
    <property type="project" value="UniProtKB-UniRule"/>
</dbReference>
<evidence type="ECO:0000259" key="9">
    <source>
        <dbReference type="PROSITE" id="PS50873"/>
    </source>
</evidence>
<dbReference type="EC" id="1.11.1.-" evidence="8"/>
<dbReference type="PANTHER" id="PTHR31356">
    <property type="entry name" value="THYLAKOID LUMENAL 29 KDA PROTEIN, CHLOROPLASTIC-RELATED"/>
    <property type="match status" value="1"/>
</dbReference>
<dbReference type="InterPro" id="IPR044913">
    <property type="entry name" value="P_trefoil_dom_sf"/>
</dbReference>